<feature type="repeat" description="WD" evidence="3">
    <location>
        <begin position="1412"/>
        <end position="1453"/>
    </location>
</feature>
<feature type="repeat" description="WD" evidence="3">
    <location>
        <begin position="1202"/>
        <end position="1243"/>
    </location>
</feature>
<organism evidence="6 7">
    <name type="scientific">Ideonella azotifigens</name>
    <dbReference type="NCBI Taxonomy" id="513160"/>
    <lineage>
        <taxon>Bacteria</taxon>
        <taxon>Pseudomonadati</taxon>
        <taxon>Pseudomonadota</taxon>
        <taxon>Betaproteobacteria</taxon>
        <taxon>Burkholderiales</taxon>
        <taxon>Sphaerotilaceae</taxon>
        <taxon>Ideonella</taxon>
    </lineage>
</organism>
<feature type="repeat" description="WD" evidence="3">
    <location>
        <begin position="1286"/>
        <end position="1327"/>
    </location>
</feature>
<feature type="repeat" description="WD" evidence="3">
    <location>
        <begin position="1622"/>
        <end position="1663"/>
    </location>
</feature>
<evidence type="ECO:0000259" key="5">
    <source>
        <dbReference type="PROSITE" id="PS50837"/>
    </source>
</evidence>
<dbReference type="SUPFAM" id="SSF52540">
    <property type="entry name" value="P-loop containing nucleoside triphosphate hydrolases"/>
    <property type="match status" value="2"/>
</dbReference>
<keyword evidence="1 3" id="KW-0853">WD repeat</keyword>
<evidence type="ECO:0000256" key="2">
    <source>
        <dbReference type="ARBA" id="ARBA00022737"/>
    </source>
</evidence>
<dbReference type="SUPFAM" id="SSF50978">
    <property type="entry name" value="WD40 repeat-like"/>
    <property type="match status" value="2"/>
</dbReference>
<dbReference type="Pfam" id="PF00805">
    <property type="entry name" value="Pentapeptide"/>
    <property type="match status" value="2"/>
</dbReference>
<dbReference type="SUPFAM" id="SSF141571">
    <property type="entry name" value="Pentapeptide repeat-like"/>
    <property type="match status" value="1"/>
</dbReference>
<dbReference type="Pfam" id="PF04471">
    <property type="entry name" value="Mrr_cat"/>
    <property type="match status" value="1"/>
</dbReference>
<dbReference type="InterPro" id="IPR020472">
    <property type="entry name" value="WD40_PAC1"/>
</dbReference>
<dbReference type="InterPro" id="IPR007560">
    <property type="entry name" value="Restrct_endonuc_IV_Mrr"/>
</dbReference>
<dbReference type="InterPro" id="IPR011335">
    <property type="entry name" value="Restrct_endonuc-II-like"/>
</dbReference>
<dbReference type="Gene3D" id="3.40.50.300">
    <property type="entry name" value="P-loop containing nucleotide triphosphate hydrolases"/>
    <property type="match status" value="2"/>
</dbReference>
<dbReference type="SUPFAM" id="SSF52980">
    <property type="entry name" value="Restriction endonuclease-like"/>
    <property type="match status" value="1"/>
</dbReference>
<feature type="domain" description="NACHT" evidence="5">
    <location>
        <begin position="482"/>
        <end position="572"/>
    </location>
</feature>
<dbReference type="InterPro" id="IPR002586">
    <property type="entry name" value="CobQ/CobB/MinD/ParA_Nub-bd_dom"/>
</dbReference>
<proteinExistence type="predicted"/>
<dbReference type="PROSITE" id="PS50837">
    <property type="entry name" value="NACHT"/>
    <property type="match status" value="1"/>
</dbReference>
<keyword evidence="7" id="KW-1185">Reference proteome</keyword>
<dbReference type="InterPro" id="IPR015943">
    <property type="entry name" value="WD40/YVTN_repeat-like_dom_sf"/>
</dbReference>
<feature type="repeat" description="WD" evidence="3">
    <location>
        <begin position="1580"/>
        <end position="1621"/>
    </location>
</feature>
<dbReference type="Gene3D" id="2.130.10.10">
    <property type="entry name" value="YVTN repeat-like/Quinoprotein amine dehydrogenase"/>
    <property type="match status" value="5"/>
</dbReference>
<protein>
    <recommendedName>
        <fullName evidence="5">NACHT domain-containing protein</fullName>
    </recommendedName>
</protein>
<feature type="repeat" description="WD" evidence="3">
    <location>
        <begin position="1076"/>
        <end position="1117"/>
    </location>
</feature>
<dbReference type="PROSITE" id="PS50082">
    <property type="entry name" value="WD_REPEATS_2"/>
    <property type="match status" value="14"/>
</dbReference>
<feature type="repeat" description="WD" evidence="3">
    <location>
        <begin position="1328"/>
        <end position="1369"/>
    </location>
</feature>
<dbReference type="Gene3D" id="2.160.20.80">
    <property type="entry name" value="E3 ubiquitin-protein ligase SopA"/>
    <property type="match status" value="1"/>
</dbReference>
<evidence type="ECO:0000256" key="1">
    <source>
        <dbReference type="ARBA" id="ARBA00022574"/>
    </source>
</evidence>
<dbReference type="InterPro" id="IPR027417">
    <property type="entry name" value="P-loop_NTPase"/>
</dbReference>
<dbReference type="PRINTS" id="PR00320">
    <property type="entry name" value="GPROTEINBRPT"/>
</dbReference>
<dbReference type="SUPFAM" id="SSF50998">
    <property type="entry name" value="Quinoprotein alcohol dehydrogenase-like"/>
    <property type="match status" value="1"/>
</dbReference>
<dbReference type="InterPro" id="IPR001646">
    <property type="entry name" value="5peptide_repeat"/>
</dbReference>
<name>A0ABN1K099_9BURK</name>
<reference evidence="6 7" key="1">
    <citation type="journal article" date="2019" name="Int. J. Syst. Evol. Microbiol.">
        <title>The Global Catalogue of Microorganisms (GCM) 10K type strain sequencing project: providing services to taxonomists for standard genome sequencing and annotation.</title>
        <authorList>
            <consortium name="The Broad Institute Genomics Platform"/>
            <consortium name="The Broad Institute Genome Sequencing Center for Infectious Disease"/>
            <person name="Wu L."/>
            <person name="Ma J."/>
        </authorList>
    </citation>
    <scope>NUCLEOTIDE SEQUENCE [LARGE SCALE GENOMIC DNA]</scope>
    <source>
        <strain evidence="6 7">JCM 15503</strain>
    </source>
</reference>
<dbReference type="RefSeq" id="WP_343995967.1">
    <property type="nucleotide sequence ID" value="NZ_BAAAEW010000013.1"/>
</dbReference>
<dbReference type="InterPro" id="IPR011047">
    <property type="entry name" value="Quinoprotein_ADH-like_sf"/>
</dbReference>
<feature type="repeat" description="WD" evidence="3">
    <location>
        <begin position="1118"/>
        <end position="1159"/>
    </location>
</feature>
<dbReference type="InterPro" id="IPR036322">
    <property type="entry name" value="WD40_repeat_dom_sf"/>
</dbReference>
<dbReference type="PROSITE" id="PS00678">
    <property type="entry name" value="WD_REPEATS_1"/>
    <property type="match status" value="11"/>
</dbReference>
<dbReference type="NCBIfam" id="NF047398">
    <property type="entry name" value="AAA_KGGVGR"/>
    <property type="match status" value="1"/>
</dbReference>
<evidence type="ECO:0000313" key="6">
    <source>
        <dbReference type="EMBL" id="GAA0751083.1"/>
    </source>
</evidence>
<feature type="repeat" description="WD" evidence="3">
    <location>
        <begin position="1160"/>
        <end position="1201"/>
    </location>
</feature>
<feature type="repeat" description="WD" evidence="3">
    <location>
        <begin position="1496"/>
        <end position="1537"/>
    </location>
</feature>
<dbReference type="PANTHER" id="PTHR19879:SF9">
    <property type="entry name" value="TRANSCRIPTION INITIATION FACTOR TFIID SUBUNIT 5"/>
    <property type="match status" value="1"/>
</dbReference>
<dbReference type="InterPro" id="IPR001680">
    <property type="entry name" value="WD40_rpt"/>
</dbReference>
<gene>
    <name evidence="6" type="ORF">GCM10009107_23500</name>
</gene>
<feature type="region of interest" description="Disordered" evidence="4">
    <location>
        <begin position="295"/>
        <end position="316"/>
    </location>
</feature>
<dbReference type="InterPro" id="IPR019775">
    <property type="entry name" value="WD40_repeat_CS"/>
</dbReference>
<dbReference type="Pfam" id="PF05729">
    <property type="entry name" value="NACHT"/>
    <property type="match status" value="1"/>
</dbReference>
<dbReference type="PROSITE" id="PS50294">
    <property type="entry name" value="WD_REPEATS_REGION"/>
    <property type="match status" value="14"/>
</dbReference>
<feature type="region of interest" description="Disordered" evidence="4">
    <location>
        <begin position="1736"/>
        <end position="1778"/>
    </location>
</feature>
<dbReference type="Pfam" id="PF00400">
    <property type="entry name" value="WD40"/>
    <property type="match status" value="14"/>
</dbReference>
<evidence type="ECO:0000313" key="7">
    <source>
        <dbReference type="Proteomes" id="UP001500279"/>
    </source>
</evidence>
<feature type="repeat" description="WD" evidence="3">
    <location>
        <begin position="1454"/>
        <end position="1495"/>
    </location>
</feature>
<comment type="caution">
    <text evidence="6">The sequence shown here is derived from an EMBL/GenBank/DDBJ whole genome shotgun (WGS) entry which is preliminary data.</text>
</comment>
<sequence length="1778" mass="192526">MRPAVISFYSYKGGVGRSLLAANLAVALAREGKTLLWDLDVEAPGLHHIRALGVEGHRKGFFEWLGTWQADKARPVGPQDLQRFDELLRPTPFTDLQLLPAHGQEADAAALYFGIDWPYLLGSGAEPGRALFQELFEHLGRAGYRHVLIDTRTGLTDLGALLAGVLPDATVLVGGYGRQNLAGLGRVFKSLKGIDRSLRPSNTDLQLFPVASPIPQDDPALVEAGKRVWADALGVPDIASVREIGYDPSLPFGEELLILQPQRRVAQDYERVRADLSAFVATLFADQAAAQAEREARPDVFERDRSDPRGSRAAQGKRFEDRVADLLRLLGYTVEREQLIGPDRVDLLARIESGLDTLTYFVECKDHRQAVSKEVVDLLGLWLSKPQAQALHARGMVVARAFSPAALASAKDLGITAVTPQDLERRLLDVDRYLHQLVADFEQGPLASSYVDQRTRPEGAEQAGITDLVAHGLEWAKGRGSRLWVLLGDYGTGKTAYTLKLAYELAKRARDDGQAPVPLRVSLRDFPNKVRLDELLAERWQQATGQRKDPRVLLHLVQRGRIVLIFDAFDEMGIATAGRSVVEQFRMLVGISAQAGDTAGGNRVLVTCREQFFKDHGDALLAAHGQTDRLAPSALQDVAQRFDGDIRSLALFTPRQVRQFLTLRLGRQQGSEAMAFLQQQKLLELGDRPQLLDIIIATLPALKERQTQGGQALSTGALYLSYTNRWLDEFKPAERQSSSDTLRSVLEELAWLLWQRVGHRLHYGDLYALVKQRSDWRGQLDPNQLDVELRTAAFLSRTPDGHYGFSHRSFLEYFLARRIKAAACLGPDDADFAAVLDIPQLSAEVCSFVHDLVPAQGSGAEAGPQRQALQQQVRSLLQPQRQPVAAAAARVNALLLGHHLGRLSLAQGADPAHEDWLPEAANLQGLDLSEMALPNLRAAGADLTGSTLRGAVLNGAQLCGATLERADLSQTVLSKADLSAARLRGACFNDTEAPWLKLVGSDARESQWLNADLALAELDGVDFGQADLRAAHLSHAGGRPRLDGALRQGLTARSAQHWPEAQDCQPPWPQLRLAPGQSHVSAANAVTFSPDGRWLASAGGDRSVRLWDAASGEALRVLQGHESLVLSVAFSPDGRWLASAGCDRGVRLWDAASGEALRVLQGHESLVLSVAFSPDGRWLASAGDDGSVRLWDVASGQALRVLQGHDGGVQSVAFSPDGRWLASAGDDGSVRLWDAARGQALRLLQGHDGGVQSVAFSPDGRWLASAGGDGGVRLWDAASGQALCVLQGHEGEVQSVAFSPDGRWLASAGSDGSVHLWDATSGEALRVLQGQAGWVPSVAFSPDGRWLASAGKDGSVRLWDAASGQVLRVLQGYEGWVQSVAFSPDGRWLASAGSDSSVRLWDAASGQVLRVLQGHEDGVQSVAFSPDGRWLASAGGGGSVWLWDAASGEALRVLQGHEGRVQSVAFSPDGRRLASAGSDGSVHLWDATSGEALRVLQGHEGWVWSVAFSPDGRWLASAGFDGGVRLWDAASGQVLRVLQGQLSWFQSVAFSPDGRWLASAGDDRSVRLWDAASGEALRVLQGHEDGVRSVAFSADGRRLTSAGDDGSVRLWDAASGQALRVLQGHEGRVWSVAFSPDGRWLASAGDDGSVRLWSAQGRELLRLRGGERQGMLKSQPATDVPAPDNWVTLDFRQDPRGRWMGQGPIVDMVRYIDGDEPLQPWPWVPRYWRASDLPELRVDAPPMDDPTELAPPRRKAPAKTTAAKKAPAKKSSRSKPAA</sequence>
<dbReference type="Proteomes" id="UP001500279">
    <property type="component" value="Unassembled WGS sequence"/>
</dbReference>
<keyword evidence="2" id="KW-0677">Repeat</keyword>
<feature type="compositionally biased region" description="Basic residues" evidence="4">
    <location>
        <begin position="1766"/>
        <end position="1778"/>
    </location>
</feature>
<evidence type="ECO:0000256" key="4">
    <source>
        <dbReference type="SAM" id="MobiDB-lite"/>
    </source>
</evidence>
<dbReference type="PANTHER" id="PTHR19879">
    <property type="entry name" value="TRANSCRIPTION INITIATION FACTOR TFIID"/>
    <property type="match status" value="1"/>
</dbReference>
<evidence type="ECO:0000256" key="3">
    <source>
        <dbReference type="PROSITE-ProRule" id="PRU00221"/>
    </source>
</evidence>
<dbReference type="SMART" id="SM00320">
    <property type="entry name" value="WD40"/>
    <property type="match status" value="14"/>
</dbReference>
<dbReference type="EMBL" id="BAAAEW010000013">
    <property type="protein sequence ID" value="GAA0751083.1"/>
    <property type="molecule type" value="Genomic_DNA"/>
</dbReference>
<dbReference type="Pfam" id="PF01656">
    <property type="entry name" value="CbiA"/>
    <property type="match status" value="1"/>
</dbReference>
<feature type="repeat" description="WD" evidence="3">
    <location>
        <begin position="1244"/>
        <end position="1285"/>
    </location>
</feature>
<accession>A0ABN1K099</accession>
<dbReference type="InterPro" id="IPR007111">
    <property type="entry name" value="NACHT_NTPase"/>
</dbReference>
<feature type="repeat" description="WD" evidence="3">
    <location>
        <begin position="1538"/>
        <end position="1579"/>
    </location>
</feature>
<dbReference type="CDD" id="cd00200">
    <property type="entry name" value="WD40"/>
    <property type="match status" value="2"/>
</dbReference>
<feature type="compositionally biased region" description="Basic and acidic residues" evidence="4">
    <location>
        <begin position="295"/>
        <end position="310"/>
    </location>
</feature>
<feature type="repeat" description="WD" evidence="3">
    <location>
        <begin position="1370"/>
        <end position="1411"/>
    </location>
</feature>